<dbReference type="CDD" id="cd06530">
    <property type="entry name" value="S26_SPase_I"/>
    <property type="match status" value="1"/>
</dbReference>
<dbReference type="Proteomes" id="UP001249291">
    <property type="component" value="Unassembled WGS sequence"/>
</dbReference>
<dbReference type="EMBL" id="JAVIZQ010000001">
    <property type="protein sequence ID" value="MDR6143333.1"/>
    <property type="molecule type" value="Genomic_DNA"/>
</dbReference>
<dbReference type="EC" id="3.4.21.89" evidence="5"/>
<dbReference type="PRINTS" id="PR00728">
    <property type="entry name" value="SIGNALPTASE"/>
</dbReference>
<dbReference type="InterPro" id="IPR036286">
    <property type="entry name" value="LexA/Signal_pep-like_sf"/>
</dbReference>
<dbReference type="PANTHER" id="PTHR10806:SF6">
    <property type="entry name" value="SIGNAL PEPTIDASE COMPLEX CATALYTIC SUBUNIT SEC11"/>
    <property type="match status" value="1"/>
</dbReference>
<feature type="transmembrane region" description="Helical" evidence="6">
    <location>
        <begin position="20"/>
        <end position="42"/>
    </location>
</feature>
<evidence type="ECO:0000256" key="2">
    <source>
        <dbReference type="ARBA" id="ARBA00022692"/>
    </source>
</evidence>
<dbReference type="NCBIfam" id="TIGR02228">
    <property type="entry name" value="sigpep_I_arch"/>
    <property type="match status" value="1"/>
</dbReference>
<evidence type="ECO:0000256" key="5">
    <source>
        <dbReference type="NCBIfam" id="TIGR02228"/>
    </source>
</evidence>
<evidence type="ECO:0000313" key="8">
    <source>
        <dbReference type="Proteomes" id="UP001249291"/>
    </source>
</evidence>
<evidence type="ECO:0000256" key="6">
    <source>
        <dbReference type="SAM" id="Phobius"/>
    </source>
</evidence>
<dbReference type="InterPro" id="IPR023833">
    <property type="entry name" value="Signal_pept_SipW-depend-type"/>
</dbReference>
<dbReference type="RefSeq" id="WP_309692267.1">
    <property type="nucleotide sequence ID" value="NZ_JAVIZQ010000001.1"/>
</dbReference>
<proteinExistence type="predicted"/>
<dbReference type="NCBIfam" id="TIGR04088">
    <property type="entry name" value="cognate_SipW"/>
    <property type="match status" value="1"/>
</dbReference>
<evidence type="ECO:0000256" key="3">
    <source>
        <dbReference type="ARBA" id="ARBA00022989"/>
    </source>
</evidence>
<keyword evidence="4 6" id="KW-0472">Membrane</keyword>
<comment type="subcellular location">
    <subcellularLocation>
        <location evidence="1">Membrane</location>
    </subcellularLocation>
</comment>
<comment type="caution">
    <text evidence="7">The sequence shown here is derived from an EMBL/GenBank/DDBJ whole genome shotgun (WGS) entry which is preliminary data.</text>
</comment>
<accession>A0ABU1HUK8</accession>
<dbReference type="PANTHER" id="PTHR10806">
    <property type="entry name" value="SIGNAL PEPTIDASE COMPLEX CATALYTIC SUBUNIT SEC11"/>
    <property type="match status" value="1"/>
</dbReference>
<protein>
    <recommendedName>
        <fullName evidence="5">Signal peptidase I</fullName>
        <ecNumber evidence="5">3.4.21.89</ecNumber>
    </recommendedName>
</protein>
<evidence type="ECO:0000256" key="1">
    <source>
        <dbReference type="ARBA" id="ARBA00004370"/>
    </source>
</evidence>
<feature type="transmembrane region" description="Helical" evidence="6">
    <location>
        <begin position="287"/>
        <end position="310"/>
    </location>
</feature>
<evidence type="ECO:0000256" key="4">
    <source>
        <dbReference type="ARBA" id="ARBA00023136"/>
    </source>
</evidence>
<keyword evidence="3 6" id="KW-1133">Transmembrane helix</keyword>
<keyword evidence="2 6" id="KW-0812">Transmembrane</keyword>
<evidence type="ECO:0000313" key="7">
    <source>
        <dbReference type="EMBL" id="MDR6143333.1"/>
    </source>
</evidence>
<gene>
    <name evidence="7" type="ORF">QE375_002887</name>
</gene>
<sequence>MSNQNPQIIVVTEERKKRRGALLLVAGGVAALLAGGSTFALWTATDGFSGGQITAGDLDVVQTADTTFWDVSADRDDATATVVGTDGSQLGHALAPADASTWRIVPGDKVAASFSADVTLEGDNLVGRLSLDGLTANDYDISGMTYTYEVYQDGALVQPEIALPVAADATLLYLSAPQTGQSAGLEDANGTTVLSMAETTEDVTVVVYGAFSSTVTDPHRRRAHRHAVGAEPHARAGSRHRRAVLRPTVGRRPETGAPPSLTIMKRDARMRTTGRIPRSWYESPWRIAGRAVSIAFVVTVLALIAALLVVPRVSGGTSLTVLTGSMEPTFAPGDVVAVRGVAPDQVCAEIGVGDIVTYLPEPGDPALITHRVVGKTVGTFDDGTDCRLITQGDANSAADAPVSPEQVRGAMLYSLPALGWVRQWATDNIVVLGVAFGAGLLGYGAWTTFRRPRTRVIMTSGRGVNDAPAASAAPAVPSVADDLRIRELDLREREIAIREEELHLARLGLLSLDDDSLREMPSHASDAERSGR</sequence>
<dbReference type="SUPFAM" id="SSF51306">
    <property type="entry name" value="LexA/Signal peptidase"/>
    <property type="match status" value="1"/>
</dbReference>
<dbReference type="InterPro" id="IPR019533">
    <property type="entry name" value="Peptidase_S26"/>
</dbReference>
<feature type="transmembrane region" description="Helical" evidence="6">
    <location>
        <begin position="429"/>
        <end position="449"/>
    </location>
</feature>
<reference evidence="7 8" key="1">
    <citation type="submission" date="2023-08" db="EMBL/GenBank/DDBJ databases">
        <title>Functional and genomic diversity of the sorghum phyllosphere microbiome.</title>
        <authorList>
            <person name="Shade A."/>
        </authorList>
    </citation>
    <scope>NUCLEOTIDE SEQUENCE [LARGE SCALE GENOMIC DNA]</scope>
    <source>
        <strain evidence="7 8">SORGH_AS_0445</strain>
    </source>
</reference>
<name>A0ABU1HUK8_9MICO</name>
<dbReference type="InterPro" id="IPR001733">
    <property type="entry name" value="Peptidase_S26B"/>
</dbReference>
<organism evidence="7 8">
    <name type="scientific">Microbacterium foliorum</name>
    <dbReference type="NCBI Taxonomy" id="104336"/>
    <lineage>
        <taxon>Bacteria</taxon>
        <taxon>Bacillati</taxon>
        <taxon>Actinomycetota</taxon>
        <taxon>Actinomycetes</taxon>
        <taxon>Micrococcales</taxon>
        <taxon>Microbacteriaceae</taxon>
        <taxon>Microbacterium</taxon>
    </lineage>
</organism>
<keyword evidence="8" id="KW-1185">Reference proteome</keyword>